<proteinExistence type="predicted"/>
<dbReference type="InterPro" id="IPR013555">
    <property type="entry name" value="TRP_dom"/>
</dbReference>
<organism evidence="6 7">
    <name type="scientific">Eumeta variegata</name>
    <name type="common">Bagworm moth</name>
    <name type="synonym">Eumeta japonica</name>
    <dbReference type="NCBI Taxonomy" id="151549"/>
    <lineage>
        <taxon>Eukaryota</taxon>
        <taxon>Metazoa</taxon>
        <taxon>Ecdysozoa</taxon>
        <taxon>Arthropoda</taxon>
        <taxon>Hexapoda</taxon>
        <taxon>Insecta</taxon>
        <taxon>Pterygota</taxon>
        <taxon>Neoptera</taxon>
        <taxon>Endopterygota</taxon>
        <taxon>Lepidoptera</taxon>
        <taxon>Glossata</taxon>
        <taxon>Ditrysia</taxon>
        <taxon>Tineoidea</taxon>
        <taxon>Psychidae</taxon>
        <taxon>Oiketicinae</taxon>
        <taxon>Eumeta</taxon>
    </lineage>
</organism>
<keyword evidence="1" id="KW-0813">Transport</keyword>
<keyword evidence="7" id="KW-1185">Reference proteome</keyword>
<dbReference type="GO" id="GO:0051480">
    <property type="term" value="P:regulation of cytosolic calcium ion concentration"/>
    <property type="evidence" value="ECO:0007669"/>
    <property type="project" value="TreeGrafter"/>
</dbReference>
<evidence type="ECO:0000256" key="3">
    <source>
        <dbReference type="ARBA" id="ARBA00023065"/>
    </source>
</evidence>
<evidence type="ECO:0000256" key="4">
    <source>
        <dbReference type="ARBA" id="ARBA00023303"/>
    </source>
</evidence>
<dbReference type="PANTHER" id="PTHR10117">
    <property type="entry name" value="TRANSIENT RECEPTOR POTENTIAL CHANNEL"/>
    <property type="match status" value="1"/>
</dbReference>
<keyword evidence="3" id="KW-0406">Ion transport</keyword>
<evidence type="ECO:0000259" key="5">
    <source>
        <dbReference type="SMART" id="SM01420"/>
    </source>
</evidence>
<dbReference type="GO" id="GO:0005886">
    <property type="term" value="C:plasma membrane"/>
    <property type="evidence" value="ECO:0007669"/>
    <property type="project" value="TreeGrafter"/>
</dbReference>
<evidence type="ECO:0000313" key="6">
    <source>
        <dbReference type="EMBL" id="GBP12137.1"/>
    </source>
</evidence>
<sequence length="205" mass="22626">MTLAKNHLPVKLLDAQKRKSPGLEFAGATHSTEFPEHVTPLILAAQCRNYEAVGLLVARGHAIDRPHPPHCACDDCKSLAHDDPLNASSARLSVYRAISSPAYLVHMESDPILAAFRLSAELNANATAYRHFSAAYLALKAEVSAFPVDLISCCRTSEEVEIILKQTSGSRGRRHFVLPRLLMAVDYKQKEFVAHPNTQQVRLFS</sequence>
<dbReference type="AlphaFoldDB" id="A0A4C1TFE8"/>
<accession>A0A4C1TFE8</accession>
<keyword evidence="2" id="KW-0677">Repeat</keyword>
<dbReference type="GO" id="GO:0070679">
    <property type="term" value="F:inositol 1,4,5 trisphosphate binding"/>
    <property type="evidence" value="ECO:0007669"/>
    <property type="project" value="TreeGrafter"/>
</dbReference>
<protein>
    <submittedName>
        <fullName evidence="6">Short transient receptor potential channel 6</fullName>
    </submittedName>
</protein>
<evidence type="ECO:0000256" key="1">
    <source>
        <dbReference type="ARBA" id="ARBA00022448"/>
    </source>
</evidence>
<dbReference type="GO" id="GO:0034703">
    <property type="term" value="C:cation channel complex"/>
    <property type="evidence" value="ECO:0007669"/>
    <property type="project" value="TreeGrafter"/>
</dbReference>
<dbReference type="InterPro" id="IPR002153">
    <property type="entry name" value="TRPC_channel"/>
</dbReference>
<dbReference type="GO" id="GO:0015279">
    <property type="term" value="F:store-operated calcium channel activity"/>
    <property type="evidence" value="ECO:0007669"/>
    <property type="project" value="TreeGrafter"/>
</dbReference>
<dbReference type="OrthoDB" id="2373987at2759"/>
<evidence type="ECO:0000313" key="7">
    <source>
        <dbReference type="Proteomes" id="UP000299102"/>
    </source>
</evidence>
<dbReference type="SMART" id="SM01420">
    <property type="entry name" value="TRP_2"/>
    <property type="match status" value="1"/>
</dbReference>
<evidence type="ECO:0000256" key="2">
    <source>
        <dbReference type="ARBA" id="ARBA00022737"/>
    </source>
</evidence>
<dbReference type="STRING" id="151549.A0A4C1TFE8"/>
<reference evidence="6 7" key="1">
    <citation type="journal article" date="2019" name="Commun. Biol.">
        <title>The bagworm genome reveals a unique fibroin gene that provides high tensile strength.</title>
        <authorList>
            <person name="Kono N."/>
            <person name="Nakamura H."/>
            <person name="Ohtoshi R."/>
            <person name="Tomita M."/>
            <person name="Numata K."/>
            <person name="Arakawa K."/>
        </authorList>
    </citation>
    <scope>NUCLEOTIDE SEQUENCE [LARGE SCALE GENOMIC DNA]</scope>
</reference>
<dbReference type="EMBL" id="BGZK01000049">
    <property type="protein sequence ID" value="GBP12137.1"/>
    <property type="molecule type" value="Genomic_DNA"/>
</dbReference>
<keyword evidence="6" id="KW-0675">Receptor</keyword>
<dbReference type="PANTHER" id="PTHR10117:SF54">
    <property type="entry name" value="TRANSIENT RECEPTOR POTENTIAL-GAMMA PROTEIN"/>
    <property type="match status" value="1"/>
</dbReference>
<feature type="domain" description="Transient receptor ion channel" evidence="5">
    <location>
        <begin position="71"/>
        <end position="133"/>
    </location>
</feature>
<gene>
    <name evidence="6" type="primary">TRPC6</name>
    <name evidence="6" type="ORF">EVAR_5955_1</name>
</gene>
<keyword evidence="4" id="KW-0407">Ion channel</keyword>
<name>A0A4C1TFE8_EUMVA</name>
<dbReference type="Pfam" id="PF08344">
    <property type="entry name" value="TRP_2"/>
    <property type="match status" value="1"/>
</dbReference>
<comment type="caution">
    <text evidence="6">The sequence shown here is derived from an EMBL/GenBank/DDBJ whole genome shotgun (WGS) entry which is preliminary data.</text>
</comment>
<dbReference type="Proteomes" id="UP000299102">
    <property type="component" value="Unassembled WGS sequence"/>
</dbReference>